<feature type="non-terminal residue" evidence="10">
    <location>
        <position position="296"/>
    </location>
</feature>
<evidence type="ECO:0000256" key="6">
    <source>
        <dbReference type="ARBA" id="ARBA00023055"/>
    </source>
</evidence>
<dbReference type="InterPro" id="IPR058801">
    <property type="entry name" value="PDZD8_N"/>
</dbReference>
<evidence type="ECO:0000313" key="11">
    <source>
        <dbReference type="Proteomes" id="UP000193498"/>
    </source>
</evidence>
<evidence type="ECO:0000256" key="8">
    <source>
        <dbReference type="ARBA" id="ARBA00023136"/>
    </source>
</evidence>
<dbReference type="GO" id="GO:0005789">
    <property type="term" value="C:endoplasmic reticulum membrane"/>
    <property type="evidence" value="ECO:0007669"/>
    <property type="project" value="UniProtKB-SubCell"/>
</dbReference>
<evidence type="ECO:0000256" key="7">
    <source>
        <dbReference type="ARBA" id="ARBA00023121"/>
    </source>
</evidence>
<evidence type="ECO:0000256" key="3">
    <source>
        <dbReference type="ARBA" id="ARBA00022692"/>
    </source>
</evidence>
<keyword evidence="7" id="KW-0446">Lipid-binding</keyword>
<keyword evidence="11" id="KW-1185">Reference proteome</keyword>
<reference evidence="10 11" key="1">
    <citation type="submission" date="2016-07" db="EMBL/GenBank/DDBJ databases">
        <title>Pervasive Adenine N6-methylation of Active Genes in Fungi.</title>
        <authorList>
            <consortium name="DOE Joint Genome Institute"/>
            <person name="Mondo S.J."/>
            <person name="Dannebaum R.O."/>
            <person name="Kuo R.C."/>
            <person name="Labutti K."/>
            <person name="Haridas S."/>
            <person name="Kuo A."/>
            <person name="Salamov A."/>
            <person name="Ahrendt S.R."/>
            <person name="Lipzen A."/>
            <person name="Sullivan W."/>
            <person name="Andreopoulos W.B."/>
            <person name="Clum A."/>
            <person name="Lindquist E."/>
            <person name="Daum C."/>
            <person name="Ramamoorthy G.K."/>
            <person name="Gryganskyi A."/>
            <person name="Culley D."/>
            <person name="Magnuson J.K."/>
            <person name="James T.Y."/>
            <person name="O'Malley M.A."/>
            <person name="Stajich J.E."/>
            <person name="Spatafora J.W."/>
            <person name="Visel A."/>
            <person name="Grigoriev I.V."/>
        </authorList>
    </citation>
    <scope>NUCLEOTIDE SEQUENCE [LARGE SCALE GENOMIC DNA]</scope>
    <source>
        <strain evidence="10 11">CBS 931.73</strain>
    </source>
</reference>
<dbReference type="STRING" id="1314790.A0A1Y1Z225"/>
<comment type="subcellular location">
    <subcellularLocation>
        <location evidence="1">Endoplasmic reticulum membrane</location>
    </subcellularLocation>
</comment>
<dbReference type="GO" id="GO:1990456">
    <property type="term" value="P:mitochondrion-endoplasmic reticulum membrane tethering"/>
    <property type="evidence" value="ECO:0007669"/>
    <property type="project" value="TreeGrafter"/>
</dbReference>
<dbReference type="PANTHER" id="PTHR13466:SF19">
    <property type="entry name" value="NUCLEUS-VACUOLE JUNCTION PROTEIN 2"/>
    <property type="match status" value="1"/>
</dbReference>
<feature type="domain" description="SMP-LTD" evidence="9">
    <location>
        <begin position="95"/>
        <end position="286"/>
    </location>
</feature>
<keyword evidence="6" id="KW-0445">Lipid transport</keyword>
<dbReference type="GO" id="GO:0008289">
    <property type="term" value="F:lipid binding"/>
    <property type="evidence" value="ECO:0007669"/>
    <property type="project" value="UniProtKB-KW"/>
</dbReference>
<dbReference type="EMBL" id="MCFE01000036">
    <property type="protein sequence ID" value="ORY04341.1"/>
    <property type="molecule type" value="Genomic_DNA"/>
</dbReference>
<evidence type="ECO:0000256" key="2">
    <source>
        <dbReference type="ARBA" id="ARBA00022448"/>
    </source>
</evidence>
<protein>
    <recommendedName>
        <fullName evidence="9">SMP-LTD domain-containing protein</fullName>
    </recommendedName>
</protein>
<sequence length="296" mass="33857">MKYDVSIYPTSLPDNEVFHKDLPIQLKLRTEEVNAHSEYFVFAKTPVEKEDWFLGFLRASRIGQNSQESKVERNATDFDHAAIYHLIRTVHSDEHHLQTQWLNAFLGRLFLSIYKTQSIKDYFIRKIVLKSSKVKKPSFLGDIAVRDLHVGDSMPTITNPKLLDLQPNGEMTAEFCIDYTGGFSVEVETEAIISVTARLKPLKVNLVLAVTLKKLSGKMHLKVKPPPTNRFWLGFCEDPVMSLNIEPIVSDKQLKFGMIIQAIERRIHDMIHEALVLPNMDDYPFFPSHGTGGIFD</sequence>
<dbReference type="CDD" id="cd21675">
    <property type="entry name" value="SMP_TEX2"/>
    <property type="match status" value="1"/>
</dbReference>
<comment type="caution">
    <text evidence="10">The sequence shown here is derived from an EMBL/GenBank/DDBJ whole genome shotgun (WGS) entry which is preliminary data.</text>
</comment>
<evidence type="ECO:0000313" key="10">
    <source>
        <dbReference type="EMBL" id="ORY04341.1"/>
    </source>
</evidence>
<dbReference type="GO" id="GO:0032865">
    <property type="term" value="C:ERMES complex"/>
    <property type="evidence" value="ECO:0007669"/>
    <property type="project" value="TreeGrafter"/>
</dbReference>
<dbReference type="PROSITE" id="PS51847">
    <property type="entry name" value="SMP"/>
    <property type="match status" value="1"/>
</dbReference>
<dbReference type="Pfam" id="PF26547">
    <property type="entry name" value="PDZD8_N"/>
    <property type="match status" value="1"/>
</dbReference>
<dbReference type="InParanoid" id="A0A1Y1Z225"/>
<evidence type="ECO:0000256" key="1">
    <source>
        <dbReference type="ARBA" id="ARBA00004586"/>
    </source>
</evidence>
<dbReference type="Proteomes" id="UP000193498">
    <property type="component" value="Unassembled WGS sequence"/>
</dbReference>
<evidence type="ECO:0000259" key="9">
    <source>
        <dbReference type="PROSITE" id="PS51847"/>
    </source>
</evidence>
<dbReference type="FunCoup" id="A0A1Y1Z225">
    <property type="interactions" value="46"/>
</dbReference>
<accession>A0A1Y1Z225</accession>
<keyword evidence="8" id="KW-0472">Membrane</keyword>
<evidence type="ECO:0000256" key="5">
    <source>
        <dbReference type="ARBA" id="ARBA00022989"/>
    </source>
</evidence>
<dbReference type="OrthoDB" id="26740at2759"/>
<proteinExistence type="predicted"/>
<keyword evidence="4" id="KW-0256">Endoplasmic reticulum</keyword>
<keyword evidence="3" id="KW-0812">Transmembrane</keyword>
<name>A0A1Y1Z225_9FUNG</name>
<evidence type="ECO:0000256" key="4">
    <source>
        <dbReference type="ARBA" id="ARBA00022824"/>
    </source>
</evidence>
<keyword evidence="2" id="KW-0813">Transport</keyword>
<gene>
    <name evidence="10" type="ORF">K493DRAFT_205907</name>
</gene>
<keyword evidence="5" id="KW-1133">Transmembrane helix</keyword>
<dbReference type="GO" id="GO:0015914">
    <property type="term" value="P:phospholipid transport"/>
    <property type="evidence" value="ECO:0007669"/>
    <property type="project" value="TreeGrafter"/>
</dbReference>
<dbReference type="AlphaFoldDB" id="A0A1Y1Z225"/>
<dbReference type="InterPro" id="IPR031468">
    <property type="entry name" value="SMP_LBD"/>
</dbReference>
<organism evidence="10 11">
    <name type="scientific">Basidiobolus meristosporus CBS 931.73</name>
    <dbReference type="NCBI Taxonomy" id="1314790"/>
    <lineage>
        <taxon>Eukaryota</taxon>
        <taxon>Fungi</taxon>
        <taxon>Fungi incertae sedis</taxon>
        <taxon>Zoopagomycota</taxon>
        <taxon>Entomophthoromycotina</taxon>
        <taxon>Basidiobolomycetes</taxon>
        <taxon>Basidiobolales</taxon>
        <taxon>Basidiobolaceae</taxon>
        <taxon>Basidiobolus</taxon>
    </lineage>
</organism>
<dbReference type="PANTHER" id="PTHR13466">
    <property type="entry name" value="TEX2 PROTEIN-RELATED"/>
    <property type="match status" value="1"/>
</dbReference>